<organism evidence="1 2">
    <name type="scientific">Fusarium austroafricanum</name>
    <dbReference type="NCBI Taxonomy" id="2364996"/>
    <lineage>
        <taxon>Eukaryota</taxon>
        <taxon>Fungi</taxon>
        <taxon>Dikarya</taxon>
        <taxon>Ascomycota</taxon>
        <taxon>Pezizomycotina</taxon>
        <taxon>Sordariomycetes</taxon>
        <taxon>Hypocreomycetidae</taxon>
        <taxon>Hypocreales</taxon>
        <taxon>Nectriaceae</taxon>
        <taxon>Fusarium</taxon>
        <taxon>Fusarium concolor species complex</taxon>
    </lineage>
</organism>
<dbReference type="EMBL" id="JAADJG010000212">
    <property type="protein sequence ID" value="KAF4451686.1"/>
    <property type="molecule type" value="Genomic_DNA"/>
</dbReference>
<protein>
    <recommendedName>
        <fullName evidence="3">NACHT-NTPase and P-loop NTPases N-terminal domain-containing protein</fullName>
    </recommendedName>
</protein>
<accession>A0A8H4KK12</accession>
<reference evidence="1" key="1">
    <citation type="submission" date="2020-01" db="EMBL/GenBank/DDBJ databases">
        <title>Identification and distribution of gene clusters putatively required for synthesis of sphingolipid metabolism inhibitors in phylogenetically diverse species of the filamentous fungus Fusarium.</title>
        <authorList>
            <person name="Kim H.-S."/>
            <person name="Busman M."/>
            <person name="Brown D.W."/>
            <person name="Divon H."/>
            <person name="Uhlig S."/>
            <person name="Proctor R.H."/>
        </authorList>
    </citation>
    <scope>NUCLEOTIDE SEQUENCE</scope>
    <source>
        <strain evidence="1">NRRL 53441</strain>
    </source>
</reference>
<keyword evidence="2" id="KW-1185">Reference proteome</keyword>
<evidence type="ECO:0000313" key="2">
    <source>
        <dbReference type="Proteomes" id="UP000605986"/>
    </source>
</evidence>
<evidence type="ECO:0008006" key="3">
    <source>
        <dbReference type="Google" id="ProtNLM"/>
    </source>
</evidence>
<dbReference type="AlphaFoldDB" id="A0A8H4KK12"/>
<name>A0A8H4KK12_9HYPO</name>
<evidence type="ECO:0000313" key="1">
    <source>
        <dbReference type="EMBL" id="KAF4451686.1"/>
    </source>
</evidence>
<sequence length="153" mass="17107">MATSLEALGAAGAILQVISFASDVIIACKRIYDRKPTTDNDLERYAKQMSDASGRVQDHFRDLTHLQPGGNNQTLQEVVKDCRVAAQKLEAEVRSITSIHEKGNMLKAVYATMRASSHRKKIEKLELSIYRSKQLMETELTSHLCSRTDAIDL</sequence>
<gene>
    <name evidence="1" type="ORF">F53441_5365</name>
</gene>
<comment type="caution">
    <text evidence="1">The sequence shown here is derived from an EMBL/GenBank/DDBJ whole genome shotgun (WGS) entry which is preliminary data.</text>
</comment>
<dbReference type="OrthoDB" id="5086500at2759"/>
<proteinExistence type="predicted"/>
<dbReference type="Proteomes" id="UP000605986">
    <property type="component" value="Unassembled WGS sequence"/>
</dbReference>